<evidence type="ECO:0000256" key="6">
    <source>
        <dbReference type="SAM" id="Phobius"/>
    </source>
</evidence>
<dbReference type="InterPro" id="IPR007891">
    <property type="entry name" value="CHASE3"/>
</dbReference>
<keyword evidence="3" id="KW-0597">Phosphoprotein</keyword>
<accession>A0ABN0YCB5</accession>
<comment type="caution">
    <text evidence="8">The sequence shown here is derived from an EMBL/GenBank/DDBJ whole genome shotgun (WGS) entry which is preliminary data.</text>
</comment>
<dbReference type="CDD" id="cd19410">
    <property type="entry name" value="HK9-like_sensor"/>
    <property type="match status" value="1"/>
</dbReference>
<dbReference type="RefSeq" id="WP_167176680.1">
    <property type="nucleotide sequence ID" value="NZ_BAAAEJ010000007.1"/>
</dbReference>
<dbReference type="Gene3D" id="3.30.565.10">
    <property type="entry name" value="Histidine kinase-like ATPase, C-terminal domain"/>
    <property type="match status" value="1"/>
</dbReference>
<dbReference type="InterPro" id="IPR003594">
    <property type="entry name" value="HATPase_dom"/>
</dbReference>
<keyword evidence="4" id="KW-0808">Transferase</keyword>
<keyword evidence="6" id="KW-1133">Transmembrane helix</keyword>
<dbReference type="PANTHER" id="PTHR42878">
    <property type="entry name" value="TWO-COMPONENT HISTIDINE KINASE"/>
    <property type="match status" value="1"/>
</dbReference>
<comment type="catalytic activity">
    <reaction evidence="1">
        <text>ATP + protein L-histidine = ADP + protein N-phospho-L-histidine.</text>
        <dbReference type="EC" id="2.7.13.3"/>
    </reaction>
</comment>
<sequence length="500" mass="55862">MKQRARFDVTSLNFIRQSQPIYRRLLLLLGAAFALMLMTNVGILYMVRQTSAYTEIELKGHKTQIEGWRLISLLTDAETGQRGFMLTARSDYLLVYDNALEQLPVVLERLDGLVADDAELSARLDRIKGLYEQRRRLMVDTVEMTRSGRIGEAVGAIRSGQGKALMDGMRLEVSEMSATIDRRTDAATNAARWAQRMSLILSIASGALMVILGGIGAGLVRRQIHDLLKAQKQLDRINAGLEEEVRVRTADLVRANEEIQRFAYIVSHDLRAPLVNVMGYTSELEQIAGNVRTLLTRLDKEHPGLVDDETRLGVFEDAPEAIGFIRASTTKMDGLIKAILQLSRDGRRDLNPQPLDMQQMLQGLVDAVAHPLSENNGRVVIGDLPTINHDRMAIEQIFGNLIDNAIKYQDPEQSLLLEIKGRELDGNMVEFEIIDNGRGIAPKDHERIFELFRRSGRQDRSGEGLGLAFVRSSVRRLGGQITVRSDLGKGATFLVVLPQQ</sequence>
<dbReference type="InterPro" id="IPR036890">
    <property type="entry name" value="HATPase_C_sf"/>
</dbReference>
<name>A0ABN0YCB5_9CAUL</name>
<dbReference type="SMART" id="SM00387">
    <property type="entry name" value="HATPase_c"/>
    <property type="match status" value="1"/>
</dbReference>
<feature type="transmembrane region" description="Helical" evidence="6">
    <location>
        <begin position="21"/>
        <end position="47"/>
    </location>
</feature>
<dbReference type="PROSITE" id="PS50109">
    <property type="entry name" value="HIS_KIN"/>
    <property type="match status" value="1"/>
</dbReference>
<dbReference type="InterPro" id="IPR003661">
    <property type="entry name" value="HisK_dim/P_dom"/>
</dbReference>
<evidence type="ECO:0000256" key="5">
    <source>
        <dbReference type="ARBA" id="ARBA00022777"/>
    </source>
</evidence>
<keyword evidence="6" id="KW-0472">Membrane</keyword>
<dbReference type="EMBL" id="BAAAEJ010000007">
    <property type="protein sequence ID" value="GAA0390586.1"/>
    <property type="molecule type" value="Genomic_DNA"/>
</dbReference>
<dbReference type="InterPro" id="IPR036097">
    <property type="entry name" value="HisK_dim/P_sf"/>
</dbReference>
<evidence type="ECO:0000259" key="7">
    <source>
        <dbReference type="PROSITE" id="PS50109"/>
    </source>
</evidence>
<dbReference type="CDD" id="cd00082">
    <property type="entry name" value="HisKA"/>
    <property type="match status" value="1"/>
</dbReference>
<dbReference type="Pfam" id="PF05227">
    <property type="entry name" value="CHASE3"/>
    <property type="match status" value="1"/>
</dbReference>
<proteinExistence type="predicted"/>
<protein>
    <recommendedName>
        <fullName evidence="2">histidine kinase</fullName>
        <ecNumber evidence="2">2.7.13.3</ecNumber>
    </recommendedName>
</protein>
<dbReference type="SUPFAM" id="SSF47384">
    <property type="entry name" value="Homodimeric domain of signal transducing histidine kinase"/>
    <property type="match status" value="1"/>
</dbReference>
<evidence type="ECO:0000256" key="4">
    <source>
        <dbReference type="ARBA" id="ARBA00022679"/>
    </source>
</evidence>
<evidence type="ECO:0000256" key="1">
    <source>
        <dbReference type="ARBA" id="ARBA00000085"/>
    </source>
</evidence>
<reference evidence="8 9" key="1">
    <citation type="journal article" date="2019" name="Int. J. Syst. Evol. Microbiol.">
        <title>The Global Catalogue of Microorganisms (GCM) 10K type strain sequencing project: providing services to taxonomists for standard genome sequencing and annotation.</title>
        <authorList>
            <consortium name="The Broad Institute Genomics Platform"/>
            <consortium name="The Broad Institute Genome Sequencing Center for Infectious Disease"/>
            <person name="Wu L."/>
            <person name="Ma J."/>
        </authorList>
    </citation>
    <scope>NUCLEOTIDE SEQUENCE [LARGE SCALE GENOMIC DNA]</scope>
    <source>
        <strain evidence="8 9">JCM 13476</strain>
    </source>
</reference>
<feature type="transmembrane region" description="Helical" evidence="6">
    <location>
        <begin position="199"/>
        <end position="220"/>
    </location>
</feature>
<dbReference type="SUPFAM" id="SSF55874">
    <property type="entry name" value="ATPase domain of HSP90 chaperone/DNA topoisomerase II/histidine kinase"/>
    <property type="match status" value="1"/>
</dbReference>
<keyword evidence="6" id="KW-0812">Transmembrane</keyword>
<keyword evidence="5" id="KW-0418">Kinase</keyword>
<evidence type="ECO:0000313" key="9">
    <source>
        <dbReference type="Proteomes" id="UP001500791"/>
    </source>
</evidence>
<dbReference type="PRINTS" id="PR00344">
    <property type="entry name" value="BCTRLSENSOR"/>
</dbReference>
<dbReference type="InterPro" id="IPR004358">
    <property type="entry name" value="Sig_transdc_His_kin-like_C"/>
</dbReference>
<dbReference type="InterPro" id="IPR050351">
    <property type="entry name" value="BphY/WalK/GraS-like"/>
</dbReference>
<evidence type="ECO:0000313" key="8">
    <source>
        <dbReference type="EMBL" id="GAA0390586.1"/>
    </source>
</evidence>
<dbReference type="EC" id="2.7.13.3" evidence="2"/>
<gene>
    <name evidence="8" type="ORF">GCM10009093_16490</name>
</gene>
<dbReference type="Proteomes" id="UP001500791">
    <property type="component" value="Unassembled WGS sequence"/>
</dbReference>
<dbReference type="InterPro" id="IPR005467">
    <property type="entry name" value="His_kinase_dom"/>
</dbReference>
<dbReference type="Gene3D" id="1.10.287.130">
    <property type="match status" value="1"/>
</dbReference>
<dbReference type="PANTHER" id="PTHR42878:SF15">
    <property type="entry name" value="BACTERIOPHYTOCHROME"/>
    <property type="match status" value="1"/>
</dbReference>
<evidence type="ECO:0000256" key="3">
    <source>
        <dbReference type="ARBA" id="ARBA00022553"/>
    </source>
</evidence>
<dbReference type="Pfam" id="PF02518">
    <property type="entry name" value="HATPase_c"/>
    <property type="match status" value="1"/>
</dbReference>
<dbReference type="CDD" id="cd00075">
    <property type="entry name" value="HATPase"/>
    <property type="match status" value="1"/>
</dbReference>
<evidence type="ECO:0000256" key="2">
    <source>
        <dbReference type="ARBA" id="ARBA00012438"/>
    </source>
</evidence>
<organism evidence="8 9">
    <name type="scientific">Brevundimonas terrae</name>
    <dbReference type="NCBI Taxonomy" id="363631"/>
    <lineage>
        <taxon>Bacteria</taxon>
        <taxon>Pseudomonadati</taxon>
        <taxon>Pseudomonadota</taxon>
        <taxon>Alphaproteobacteria</taxon>
        <taxon>Caulobacterales</taxon>
        <taxon>Caulobacteraceae</taxon>
        <taxon>Brevundimonas</taxon>
    </lineage>
</organism>
<keyword evidence="9" id="KW-1185">Reference proteome</keyword>
<feature type="domain" description="Histidine kinase" evidence="7">
    <location>
        <begin position="265"/>
        <end position="500"/>
    </location>
</feature>